<dbReference type="InterPro" id="IPR008928">
    <property type="entry name" value="6-hairpin_glycosidase_sf"/>
</dbReference>
<evidence type="ECO:0000313" key="3">
    <source>
        <dbReference type="EMBL" id="MBN8660347.1"/>
    </source>
</evidence>
<dbReference type="PANTHER" id="PTHR42899">
    <property type="entry name" value="SPERMATOGENESIS-ASSOCIATED PROTEIN 20"/>
    <property type="match status" value="1"/>
</dbReference>
<dbReference type="Pfam" id="PF03190">
    <property type="entry name" value="Thioredox_DsbH"/>
    <property type="match status" value="1"/>
</dbReference>
<organism evidence="3 4">
    <name type="scientific">Candidatus Obscuribacter phosphatis</name>
    <dbReference type="NCBI Taxonomy" id="1906157"/>
    <lineage>
        <taxon>Bacteria</taxon>
        <taxon>Bacillati</taxon>
        <taxon>Candidatus Melainabacteria</taxon>
        <taxon>Candidatus Obscuribacterales</taxon>
        <taxon>Candidatus Obscuribacteraceae</taxon>
        <taxon>Candidatus Obscuribacter</taxon>
    </lineage>
</organism>
<name>A0A8J7PLY8_9BACT</name>
<dbReference type="Gene3D" id="1.50.10.10">
    <property type="match status" value="1"/>
</dbReference>
<gene>
    <name evidence="3" type="ORF">J0M35_08305</name>
</gene>
<comment type="caution">
    <text evidence="3">The sequence shown here is derived from an EMBL/GenBank/DDBJ whole genome shotgun (WGS) entry which is preliminary data.</text>
</comment>
<dbReference type="PANTHER" id="PTHR42899:SF1">
    <property type="entry name" value="SPERMATOGENESIS-ASSOCIATED PROTEIN 20"/>
    <property type="match status" value="1"/>
</dbReference>
<dbReference type="InterPro" id="IPR024705">
    <property type="entry name" value="Ssp411"/>
</dbReference>
<dbReference type="AlphaFoldDB" id="A0A8J7PLY8"/>
<dbReference type="SUPFAM" id="SSF48208">
    <property type="entry name" value="Six-hairpin glycosidases"/>
    <property type="match status" value="1"/>
</dbReference>
<dbReference type="SUPFAM" id="SSF52833">
    <property type="entry name" value="Thioredoxin-like"/>
    <property type="match status" value="1"/>
</dbReference>
<evidence type="ECO:0000259" key="2">
    <source>
        <dbReference type="PROSITE" id="PS51352"/>
    </source>
</evidence>
<evidence type="ECO:0000313" key="4">
    <source>
        <dbReference type="Proteomes" id="UP000664277"/>
    </source>
</evidence>
<feature type="domain" description="Thioredoxin" evidence="2">
    <location>
        <begin position="15"/>
        <end position="145"/>
    </location>
</feature>
<dbReference type="InterPro" id="IPR013766">
    <property type="entry name" value="Thioredoxin_domain"/>
</dbReference>
<sequence length="622" mass="69252">MAFFRNLSIALALQLSLWQACAASDIKPKNGDSSSPQWLSYDDTIFERARQEKKLVLLDLEAVWCHWCHVMDHETYGDSEVQKILKDGYLVVKVDQDKNPLLSGKYEDYGWPATIIFDSSGRELVKKRGYIKPEKMRAMLEGFRRDPTPLSDGPSEAEDVLTKDVVDTNRTEPGYSPAVYQALLTKHINGYDTKNGGWGFGQKFLDWDSVEYSMLKAAKVNDPSFDKRAKQTLDAQLNLLDPAFGGVYQYSTDGDWKHPHFEKIMQMQAENMRIYALAAKVYKNPKYLAAAKSVAAFLQDFLRSQDGVFYTSQDADLVQGKHSADYFKLDRAGRLKLGQPIVDKHVYARENGWAITALANLYAASGDRVYLDMACRALSAIEKSHSNKGGFSHEAIAISPMAAPGGAAGRFYLADNLAMARAYLALYAATGGRDYLAKASKLADFIDSHFRAAAGDGYVNADNNDETTRVIKPVALLDDNVMLARFSNLLYRYTGEMRFIDMNRRCLAYLGSKEAVNKRQILTAGILLAVEESQSEPFHITVVGAKSDAEAAKLFSFASQLPLTYLRLEWFDKREGPLPGGGLELPELDRAAAFICSGGTCSRPSFDQPSLLKAFEKLKSNK</sequence>
<dbReference type="PIRSF" id="PIRSF006402">
    <property type="entry name" value="UCP006402_thioredoxin"/>
    <property type="match status" value="1"/>
</dbReference>
<keyword evidence="1" id="KW-0732">Signal</keyword>
<dbReference type="InterPro" id="IPR004879">
    <property type="entry name" value="Ssp411-like_TRX"/>
</dbReference>
<accession>A0A8J7PLY8</accession>
<dbReference type="InterPro" id="IPR036249">
    <property type="entry name" value="Thioredoxin-like_sf"/>
</dbReference>
<reference evidence="3" key="1">
    <citation type="submission" date="2021-02" db="EMBL/GenBank/DDBJ databases">
        <title>Genome-Resolved Metagenomics of a Microbial Community Performing Photosynthetic Biological Nutrient Removal.</title>
        <authorList>
            <person name="Mcdaniel E.A."/>
        </authorList>
    </citation>
    <scope>NUCLEOTIDE SEQUENCE</scope>
    <source>
        <strain evidence="3">UWPOB_OBS1</strain>
    </source>
</reference>
<dbReference type="EMBL" id="JAFLCK010000009">
    <property type="protein sequence ID" value="MBN8660347.1"/>
    <property type="molecule type" value="Genomic_DNA"/>
</dbReference>
<dbReference type="Gene3D" id="3.40.30.10">
    <property type="entry name" value="Glutaredoxin"/>
    <property type="match status" value="1"/>
</dbReference>
<dbReference type="InterPro" id="IPR012341">
    <property type="entry name" value="6hp_glycosidase-like_sf"/>
</dbReference>
<dbReference type="Proteomes" id="UP000664277">
    <property type="component" value="Unassembled WGS sequence"/>
</dbReference>
<dbReference type="GO" id="GO:0005975">
    <property type="term" value="P:carbohydrate metabolic process"/>
    <property type="evidence" value="ECO:0007669"/>
    <property type="project" value="InterPro"/>
</dbReference>
<dbReference type="PROSITE" id="PS51352">
    <property type="entry name" value="THIOREDOXIN_2"/>
    <property type="match status" value="1"/>
</dbReference>
<evidence type="ECO:0000256" key="1">
    <source>
        <dbReference type="SAM" id="SignalP"/>
    </source>
</evidence>
<feature type="chain" id="PRO_5035198209" evidence="1">
    <location>
        <begin position="23"/>
        <end position="622"/>
    </location>
</feature>
<dbReference type="PROSITE" id="PS51257">
    <property type="entry name" value="PROKAR_LIPOPROTEIN"/>
    <property type="match status" value="1"/>
</dbReference>
<protein>
    <submittedName>
        <fullName evidence="3">Thioredoxin domain-containing protein</fullName>
    </submittedName>
</protein>
<proteinExistence type="predicted"/>
<feature type="signal peptide" evidence="1">
    <location>
        <begin position="1"/>
        <end position="22"/>
    </location>
</feature>